<dbReference type="InterPro" id="IPR001245">
    <property type="entry name" value="Ser-Thr/Tyr_kinase_cat_dom"/>
</dbReference>
<evidence type="ECO:0000259" key="1">
    <source>
        <dbReference type="Pfam" id="PF07714"/>
    </source>
</evidence>
<evidence type="ECO:0000313" key="2">
    <source>
        <dbReference type="EMBL" id="GET02858.1"/>
    </source>
</evidence>
<dbReference type="Proteomes" id="UP000615446">
    <property type="component" value="Unassembled WGS sequence"/>
</dbReference>
<keyword evidence="2" id="KW-0418">Kinase</keyword>
<reference evidence="2" key="1">
    <citation type="submission" date="2019-10" db="EMBL/GenBank/DDBJ databases">
        <title>Conservation and host-specific expression of non-tandemly repeated heterogenous ribosome RNA gene in arbuscular mycorrhizal fungi.</title>
        <authorList>
            <person name="Maeda T."/>
            <person name="Kobayashi Y."/>
            <person name="Nakagawa T."/>
            <person name="Ezawa T."/>
            <person name="Yamaguchi K."/>
            <person name="Bino T."/>
            <person name="Nishimoto Y."/>
            <person name="Shigenobu S."/>
            <person name="Kawaguchi M."/>
        </authorList>
    </citation>
    <scope>NUCLEOTIDE SEQUENCE</scope>
    <source>
        <strain evidence="2">HR1</strain>
    </source>
</reference>
<dbReference type="Pfam" id="PF07714">
    <property type="entry name" value="PK_Tyr_Ser-Thr"/>
    <property type="match status" value="1"/>
</dbReference>
<dbReference type="GO" id="GO:0004672">
    <property type="term" value="F:protein kinase activity"/>
    <property type="evidence" value="ECO:0007669"/>
    <property type="project" value="InterPro"/>
</dbReference>
<comment type="caution">
    <text evidence="2">The sequence shown here is derived from an EMBL/GenBank/DDBJ whole genome shotgun (WGS) entry which is preliminary data.</text>
</comment>
<dbReference type="SUPFAM" id="SSF56112">
    <property type="entry name" value="Protein kinase-like (PK-like)"/>
    <property type="match status" value="1"/>
</dbReference>
<organism evidence="2 3">
    <name type="scientific">Rhizophagus clarus</name>
    <dbReference type="NCBI Taxonomy" id="94130"/>
    <lineage>
        <taxon>Eukaryota</taxon>
        <taxon>Fungi</taxon>
        <taxon>Fungi incertae sedis</taxon>
        <taxon>Mucoromycota</taxon>
        <taxon>Glomeromycotina</taxon>
        <taxon>Glomeromycetes</taxon>
        <taxon>Glomerales</taxon>
        <taxon>Glomeraceae</taxon>
        <taxon>Rhizophagus</taxon>
    </lineage>
</organism>
<name>A0A8H3MCL8_9GLOM</name>
<dbReference type="OrthoDB" id="4062651at2759"/>
<sequence>MHDYVPMIIESVEFSAQTIIDTIEAIKRVESLNNTEKSENLKKANDILRDIIKEKQCRKCQNVCDNLNSCEFCIRNYLVSRFEKWTSENEEIDEWIENIQYTSEDGMYHKMKALWTPFDERPTNLLSEEINRIRSCFYEKQEYVSKPNQGRKDIENIKYDQIEKEEFFDGIGRISFRTMSERRVAIKTLQINKLDKTKDRMNSLLSELLQQKISSRRDHELLGVAIKFLYRRMPFANNGNLRNYIKNNKLPFGEKLEVAKGIVNGIKVLHNNNIVHGNIVIPLIESRQYSYCIY</sequence>
<proteinExistence type="predicted"/>
<dbReference type="InterPro" id="IPR011009">
    <property type="entry name" value="Kinase-like_dom_sf"/>
</dbReference>
<evidence type="ECO:0000313" key="3">
    <source>
        <dbReference type="Proteomes" id="UP000615446"/>
    </source>
</evidence>
<protein>
    <submittedName>
        <fullName evidence="2">Kinase-like domain-containing protein</fullName>
    </submittedName>
</protein>
<gene>
    <name evidence="2" type="ORF">RCL2_002922500</name>
</gene>
<dbReference type="EMBL" id="BLAL01000315">
    <property type="protein sequence ID" value="GET02858.1"/>
    <property type="molecule type" value="Genomic_DNA"/>
</dbReference>
<dbReference type="AlphaFoldDB" id="A0A8H3MCL8"/>
<accession>A0A8H3MCL8</accession>
<keyword evidence="2" id="KW-0808">Transferase</keyword>
<feature type="domain" description="Serine-threonine/tyrosine-protein kinase catalytic" evidence="1">
    <location>
        <begin position="178"/>
        <end position="279"/>
    </location>
</feature>
<dbReference type="Gene3D" id="1.10.510.10">
    <property type="entry name" value="Transferase(Phosphotransferase) domain 1"/>
    <property type="match status" value="1"/>
</dbReference>